<evidence type="ECO:0000313" key="1">
    <source>
        <dbReference type="EMBL" id="KAK9767546.1"/>
    </source>
</evidence>
<dbReference type="PANTHER" id="PTHR28653:SF1">
    <property type="entry name" value="ATPASE SWSAP1"/>
    <property type="match status" value="1"/>
</dbReference>
<name>A0ABR2X1K4_9FUNG</name>
<sequence length="228" mass="26003">MSTSGYQYAGTSCVVLGPDRSGKTSLACKTGLTHLTQSPRNEVIFITQNREQIKEGLEQQFEQTIPNSVLRRITFKYIKDARTLRVYLASLHVYLEETRFPTMLIVDNFYGYFLEEVNEEIFIGLLGLLQDTVLFIGQTHSCDLLIIDRLDIPEIPTKLMVDGEVSTVHPFDIYEHFVDSVIAIQGTPPNLMISTIHSKSFCHKNCIPREEPHVIHQMEHTFINSESP</sequence>
<keyword evidence="2" id="KW-1185">Reference proteome</keyword>
<dbReference type="PANTHER" id="PTHR28653">
    <property type="match status" value="1"/>
</dbReference>
<dbReference type="EMBL" id="JASJQH010000071">
    <property type="protein sequence ID" value="KAK9767546.1"/>
    <property type="molecule type" value="Genomic_DNA"/>
</dbReference>
<dbReference type="InterPro" id="IPR027417">
    <property type="entry name" value="P-loop_NTPase"/>
</dbReference>
<gene>
    <name evidence="1" type="ORF">K7432_002598</name>
</gene>
<organism evidence="1 2">
    <name type="scientific">Basidiobolus ranarum</name>
    <dbReference type="NCBI Taxonomy" id="34480"/>
    <lineage>
        <taxon>Eukaryota</taxon>
        <taxon>Fungi</taxon>
        <taxon>Fungi incertae sedis</taxon>
        <taxon>Zoopagomycota</taxon>
        <taxon>Entomophthoromycotina</taxon>
        <taxon>Basidiobolomycetes</taxon>
        <taxon>Basidiobolales</taxon>
        <taxon>Basidiobolaceae</taxon>
        <taxon>Basidiobolus</taxon>
    </lineage>
</organism>
<dbReference type="Proteomes" id="UP001479436">
    <property type="component" value="Unassembled WGS sequence"/>
</dbReference>
<dbReference type="Gene3D" id="3.40.50.300">
    <property type="entry name" value="P-loop containing nucleotide triphosphate hydrolases"/>
    <property type="match status" value="1"/>
</dbReference>
<accession>A0ABR2X1K4</accession>
<reference evidence="1 2" key="1">
    <citation type="submission" date="2023-04" db="EMBL/GenBank/DDBJ databases">
        <title>Genome of Basidiobolus ranarum AG-B5.</title>
        <authorList>
            <person name="Stajich J.E."/>
            <person name="Carter-House D."/>
            <person name="Gryganskyi A."/>
        </authorList>
    </citation>
    <scope>NUCLEOTIDE SEQUENCE [LARGE SCALE GENOMIC DNA]</scope>
    <source>
        <strain evidence="1 2">AG-B5</strain>
    </source>
</reference>
<evidence type="ECO:0000313" key="2">
    <source>
        <dbReference type="Proteomes" id="UP001479436"/>
    </source>
</evidence>
<proteinExistence type="predicted"/>
<protein>
    <submittedName>
        <fullName evidence="1">Uncharacterized protein</fullName>
    </submittedName>
</protein>
<dbReference type="SUPFAM" id="SSF52540">
    <property type="entry name" value="P-loop containing nucleoside triphosphate hydrolases"/>
    <property type="match status" value="1"/>
</dbReference>
<comment type="caution">
    <text evidence="1">The sequence shown here is derived from an EMBL/GenBank/DDBJ whole genome shotgun (WGS) entry which is preliminary data.</text>
</comment>